<feature type="signal peptide" evidence="2">
    <location>
        <begin position="1"/>
        <end position="23"/>
    </location>
</feature>
<evidence type="ECO:0000256" key="2">
    <source>
        <dbReference type="SAM" id="SignalP"/>
    </source>
</evidence>
<sequence length="117" mass="12088">MIHFVRVACLGSALATLPNIAFALSPLSQGLGNPAPGAGATLQDFVYLLIDIIQWVALPVLALCIIYAGFTLVSAGGDEKKIASGKLWLVSSLIGATIILGARVIANIIFGTAQLLN</sequence>
<dbReference type="Proteomes" id="UP000177996">
    <property type="component" value="Unassembled WGS sequence"/>
</dbReference>
<dbReference type="STRING" id="1798661.A3D65_05705"/>
<gene>
    <name evidence="3" type="ORF">A3D65_05705</name>
</gene>
<dbReference type="EMBL" id="MHLL01000052">
    <property type="protein sequence ID" value="OGZ07795.1"/>
    <property type="molecule type" value="Genomic_DNA"/>
</dbReference>
<evidence type="ECO:0000256" key="1">
    <source>
        <dbReference type="SAM" id="Phobius"/>
    </source>
</evidence>
<comment type="caution">
    <text evidence="3">The sequence shown here is derived from an EMBL/GenBank/DDBJ whole genome shotgun (WGS) entry which is preliminary data.</text>
</comment>
<keyword evidence="2" id="KW-0732">Signal</keyword>
<protein>
    <submittedName>
        <fullName evidence="3">Uncharacterized protein</fullName>
    </submittedName>
</protein>
<accession>A0A1G2D2D9</accession>
<organism evidence="3 4">
    <name type="scientific">Candidatus Lloydbacteria bacterium RIFCSPHIGHO2_02_FULL_50_13</name>
    <dbReference type="NCBI Taxonomy" id="1798661"/>
    <lineage>
        <taxon>Bacteria</taxon>
        <taxon>Candidatus Lloydiibacteriota</taxon>
    </lineage>
</organism>
<dbReference type="AlphaFoldDB" id="A0A1G2D2D9"/>
<feature type="transmembrane region" description="Helical" evidence="1">
    <location>
        <begin position="87"/>
        <end position="110"/>
    </location>
</feature>
<name>A0A1G2D2D9_9BACT</name>
<proteinExistence type="predicted"/>
<evidence type="ECO:0000313" key="3">
    <source>
        <dbReference type="EMBL" id="OGZ07795.1"/>
    </source>
</evidence>
<feature type="transmembrane region" description="Helical" evidence="1">
    <location>
        <begin position="52"/>
        <end position="75"/>
    </location>
</feature>
<keyword evidence="1" id="KW-0472">Membrane</keyword>
<keyword evidence="1" id="KW-1133">Transmembrane helix</keyword>
<keyword evidence="1" id="KW-0812">Transmembrane</keyword>
<reference evidence="3 4" key="1">
    <citation type="journal article" date="2016" name="Nat. Commun.">
        <title>Thousands of microbial genomes shed light on interconnected biogeochemical processes in an aquifer system.</title>
        <authorList>
            <person name="Anantharaman K."/>
            <person name="Brown C.T."/>
            <person name="Hug L.A."/>
            <person name="Sharon I."/>
            <person name="Castelle C.J."/>
            <person name="Probst A.J."/>
            <person name="Thomas B.C."/>
            <person name="Singh A."/>
            <person name="Wilkins M.J."/>
            <person name="Karaoz U."/>
            <person name="Brodie E.L."/>
            <person name="Williams K.H."/>
            <person name="Hubbard S.S."/>
            <person name="Banfield J.F."/>
        </authorList>
    </citation>
    <scope>NUCLEOTIDE SEQUENCE [LARGE SCALE GENOMIC DNA]</scope>
</reference>
<evidence type="ECO:0000313" key="4">
    <source>
        <dbReference type="Proteomes" id="UP000177996"/>
    </source>
</evidence>
<feature type="chain" id="PRO_5009582470" evidence="2">
    <location>
        <begin position="24"/>
        <end position="117"/>
    </location>
</feature>